<dbReference type="EMBL" id="CP121646">
    <property type="protein sequence ID" value="WFU62740.1"/>
    <property type="molecule type" value="Genomic_DNA"/>
</dbReference>
<dbReference type="Proteomes" id="UP001221546">
    <property type="component" value="Chromosome"/>
</dbReference>
<accession>A0ABY8JAZ2</accession>
<keyword evidence="2" id="KW-1185">Reference proteome</keyword>
<organism evidence="1 2">
    <name type="scientific">Bradyrhizobium brasilense</name>
    <dbReference type="NCBI Taxonomy" id="1419277"/>
    <lineage>
        <taxon>Bacteria</taxon>
        <taxon>Pseudomonadati</taxon>
        <taxon>Pseudomonadota</taxon>
        <taxon>Alphaproteobacteria</taxon>
        <taxon>Hyphomicrobiales</taxon>
        <taxon>Nitrobacteraceae</taxon>
        <taxon>Bradyrhizobium</taxon>
    </lineage>
</organism>
<proteinExistence type="predicted"/>
<gene>
    <name evidence="1" type="ORF">QA636_35735</name>
</gene>
<evidence type="ECO:0000313" key="1">
    <source>
        <dbReference type="EMBL" id="WFU62740.1"/>
    </source>
</evidence>
<sequence>MVGFACVYVAGIDSPKARRIGYAENLAPAVARLRRSAPAAVTIESALWVPDRGIATTIAKAVQCDLALTPKAGGSFVVDPETATAAVELSSVRTLGSVAAMAWHDQLIPQHRE</sequence>
<evidence type="ECO:0000313" key="2">
    <source>
        <dbReference type="Proteomes" id="UP001221546"/>
    </source>
</evidence>
<dbReference type="RefSeq" id="WP_310885396.1">
    <property type="nucleotide sequence ID" value="NZ_CP121646.1"/>
</dbReference>
<protein>
    <submittedName>
        <fullName evidence="1">Uncharacterized protein</fullName>
    </submittedName>
</protein>
<name>A0ABY8JAZ2_9BRAD</name>
<reference evidence="1 2" key="1">
    <citation type="submission" date="2023-04" db="EMBL/GenBank/DDBJ databases">
        <title>Australian commercial rhizobial inoculants.</title>
        <authorList>
            <person name="Kohlmeier M.G."/>
            <person name="O'Hara G.W."/>
            <person name="Colombi E."/>
            <person name="Ramsay J.P."/>
            <person name="Terpolilli J."/>
        </authorList>
    </citation>
    <scope>NUCLEOTIDE SEQUENCE [LARGE SCALE GENOMIC DNA]</scope>
    <source>
        <strain evidence="1 2">CB627</strain>
    </source>
</reference>